<dbReference type="InterPro" id="IPR034904">
    <property type="entry name" value="FSCA_dom_sf"/>
</dbReference>
<dbReference type="EMBL" id="JABTTQ020003257">
    <property type="protein sequence ID" value="KAK6119068.1"/>
    <property type="molecule type" value="Genomic_DNA"/>
</dbReference>
<evidence type="ECO:0000313" key="2">
    <source>
        <dbReference type="EMBL" id="KAK6119068.1"/>
    </source>
</evidence>
<proteinExistence type="predicted"/>
<accession>A0ABR0U972</accession>
<sequence length="141" mass="15361">MWDLIAMYGEGLWETTVFVSILLNSSSSSHIVIAVAVSEVASQTAEADVLKALSQIIDPDFGTDIVSCGFVEDLNVSKTSGEVSFRLELTTPACPVKDMFEQEAHEMVTPLPWVEKVKVTMSAQPARPIFPEQFPAGLQTI</sequence>
<comment type="caution">
    <text evidence="2">The sequence shown here is derived from an EMBL/GenBank/DDBJ whole genome shotgun (WGS) entry which is preliminary data.</text>
</comment>
<dbReference type="PANTHER" id="PTHR42961">
    <property type="entry name" value="IRON-SULFUR PROTEIN NUBPL"/>
    <property type="match status" value="1"/>
</dbReference>
<dbReference type="Gene3D" id="3.30.300.130">
    <property type="entry name" value="Fe-S cluster assembly (FSCA)"/>
    <property type="match status" value="1"/>
</dbReference>
<evidence type="ECO:0000259" key="1">
    <source>
        <dbReference type="Pfam" id="PF01883"/>
    </source>
</evidence>
<name>A0ABR0U972_REHGL</name>
<dbReference type="InterPro" id="IPR002744">
    <property type="entry name" value="MIP18-like"/>
</dbReference>
<gene>
    <name evidence="2" type="ORF">DH2020_047186</name>
</gene>
<dbReference type="InterPro" id="IPR044304">
    <property type="entry name" value="NUBPL-like"/>
</dbReference>
<dbReference type="Pfam" id="PF01883">
    <property type="entry name" value="FeS_assembly_P"/>
    <property type="match status" value="1"/>
</dbReference>
<evidence type="ECO:0000313" key="3">
    <source>
        <dbReference type="Proteomes" id="UP001318860"/>
    </source>
</evidence>
<dbReference type="Proteomes" id="UP001318860">
    <property type="component" value="Unassembled WGS sequence"/>
</dbReference>
<feature type="domain" description="MIP18 family-like" evidence="1">
    <location>
        <begin position="46"/>
        <end position="119"/>
    </location>
</feature>
<organism evidence="2 3">
    <name type="scientific">Rehmannia glutinosa</name>
    <name type="common">Chinese foxglove</name>
    <dbReference type="NCBI Taxonomy" id="99300"/>
    <lineage>
        <taxon>Eukaryota</taxon>
        <taxon>Viridiplantae</taxon>
        <taxon>Streptophyta</taxon>
        <taxon>Embryophyta</taxon>
        <taxon>Tracheophyta</taxon>
        <taxon>Spermatophyta</taxon>
        <taxon>Magnoliopsida</taxon>
        <taxon>eudicotyledons</taxon>
        <taxon>Gunneridae</taxon>
        <taxon>Pentapetalae</taxon>
        <taxon>asterids</taxon>
        <taxon>lamiids</taxon>
        <taxon>Lamiales</taxon>
        <taxon>Orobanchaceae</taxon>
        <taxon>Rehmannieae</taxon>
        <taxon>Rehmannia</taxon>
    </lineage>
</organism>
<keyword evidence="3" id="KW-1185">Reference proteome</keyword>
<dbReference type="PANTHER" id="PTHR42961:SF2">
    <property type="entry name" value="IRON-SULFUR PROTEIN NUBPL"/>
    <property type="match status" value="1"/>
</dbReference>
<protein>
    <recommendedName>
        <fullName evidence="1">MIP18 family-like domain-containing protein</fullName>
    </recommendedName>
</protein>
<reference evidence="2 3" key="1">
    <citation type="journal article" date="2021" name="Comput. Struct. Biotechnol. J.">
        <title>De novo genome assembly of the potent medicinal plant Rehmannia glutinosa using nanopore technology.</title>
        <authorList>
            <person name="Ma L."/>
            <person name="Dong C."/>
            <person name="Song C."/>
            <person name="Wang X."/>
            <person name="Zheng X."/>
            <person name="Niu Y."/>
            <person name="Chen S."/>
            <person name="Feng W."/>
        </authorList>
    </citation>
    <scope>NUCLEOTIDE SEQUENCE [LARGE SCALE GENOMIC DNA]</scope>
    <source>
        <strain evidence="2">DH-2019</strain>
    </source>
</reference>
<dbReference type="SUPFAM" id="SSF117916">
    <property type="entry name" value="Fe-S cluster assembly (FSCA) domain-like"/>
    <property type="match status" value="1"/>
</dbReference>